<dbReference type="PROSITE" id="PS00636">
    <property type="entry name" value="DNAJ_1"/>
    <property type="match status" value="1"/>
</dbReference>
<evidence type="ECO:0000313" key="4">
    <source>
        <dbReference type="Proteomes" id="UP000317909"/>
    </source>
</evidence>
<sequence length="316" mass="33824">MAEDYYATLGVARGASAEEIKKAYRKLARENHPDLHPDDPKAKEKFQQVQNAFDVLNDPKKRELFDRYGSAYESMGGGGPQGARPWPGAGGPRGGEAHEVNFEDLFGGAGGGFADLFKQFGNRGRGGGPRRSAPEEGADLEHELSIPFATAVLGGEAQIAVQRGDGRTETIRVKIPAGIEDGKKIRLRGQGEPGANGGPAGDILIRVAIAPHPHFRRFGKRLEVSVPITLAEAIAGGKIDVPTPHGTITLTVPPGSSSGRKLRVKGQGVKAGSGEPGDLFAELEIVMPKNLSEEDRRELAEIAGRYTENPRTELRW</sequence>
<dbReference type="AlphaFoldDB" id="A0A517TUP7"/>
<accession>A0A517TUP7</accession>
<protein>
    <submittedName>
        <fullName evidence="3">Curved DNA-binding protein</fullName>
    </submittedName>
</protein>
<evidence type="ECO:0000259" key="2">
    <source>
        <dbReference type="PROSITE" id="PS50076"/>
    </source>
</evidence>
<dbReference type="PANTHER" id="PTHR43096:SF52">
    <property type="entry name" value="DNAJ HOMOLOG 1, MITOCHONDRIAL-RELATED"/>
    <property type="match status" value="1"/>
</dbReference>
<dbReference type="SUPFAM" id="SSF46565">
    <property type="entry name" value="Chaperone J-domain"/>
    <property type="match status" value="1"/>
</dbReference>
<feature type="domain" description="J" evidence="2">
    <location>
        <begin position="4"/>
        <end position="69"/>
    </location>
</feature>
<dbReference type="SMART" id="SM00271">
    <property type="entry name" value="DnaJ"/>
    <property type="match status" value="1"/>
</dbReference>
<dbReference type="Proteomes" id="UP000317909">
    <property type="component" value="Chromosome"/>
</dbReference>
<evidence type="ECO:0000256" key="1">
    <source>
        <dbReference type="ARBA" id="ARBA00023186"/>
    </source>
</evidence>
<dbReference type="InterPro" id="IPR008971">
    <property type="entry name" value="HSP40/DnaJ_pept-bd"/>
</dbReference>
<dbReference type="Gene3D" id="1.10.287.110">
    <property type="entry name" value="DnaJ domain"/>
    <property type="match status" value="1"/>
</dbReference>
<dbReference type="SUPFAM" id="SSF49493">
    <property type="entry name" value="HSP40/DnaJ peptide-binding domain"/>
    <property type="match status" value="2"/>
</dbReference>
<name>A0A517TUP7_9BACT</name>
<proteinExistence type="predicted"/>
<dbReference type="Pfam" id="PF00226">
    <property type="entry name" value="DnaJ"/>
    <property type="match status" value="1"/>
</dbReference>
<dbReference type="FunFam" id="2.60.260.20:FF:000013">
    <property type="entry name" value="DnaJ subfamily B member 11"/>
    <property type="match status" value="1"/>
</dbReference>
<dbReference type="Gene3D" id="2.60.260.20">
    <property type="entry name" value="Urease metallochaperone UreE, N-terminal domain"/>
    <property type="match status" value="2"/>
</dbReference>
<dbReference type="OrthoDB" id="9779889at2"/>
<dbReference type="GO" id="GO:0003677">
    <property type="term" value="F:DNA binding"/>
    <property type="evidence" value="ECO:0007669"/>
    <property type="project" value="UniProtKB-KW"/>
</dbReference>
<keyword evidence="1" id="KW-0143">Chaperone</keyword>
<reference evidence="3 4" key="1">
    <citation type="submission" date="2019-02" db="EMBL/GenBank/DDBJ databases">
        <title>Deep-cultivation of Planctomycetes and their phenomic and genomic characterization uncovers novel biology.</title>
        <authorList>
            <person name="Wiegand S."/>
            <person name="Jogler M."/>
            <person name="Boedeker C."/>
            <person name="Pinto D."/>
            <person name="Vollmers J."/>
            <person name="Rivas-Marin E."/>
            <person name="Kohn T."/>
            <person name="Peeters S.H."/>
            <person name="Heuer A."/>
            <person name="Rast P."/>
            <person name="Oberbeckmann S."/>
            <person name="Bunk B."/>
            <person name="Jeske O."/>
            <person name="Meyerdierks A."/>
            <person name="Storesund J.E."/>
            <person name="Kallscheuer N."/>
            <person name="Luecker S."/>
            <person name="Lage O.M."/>
            <person name="Pohl T."/>
            <person name="Merkel B.J."/>
            <person name="Hornburger P."/>
            <person name="Mueller R.-W."/>
            <person name="Bruemmer F."/>
            <person name="Labrenz M."/>
            <person name="Spormann A.M."/>
            <person name="Op den Camp H."/>
            <person name="Overmann J."/>
            <person name="Amann R."/>
            <person name="Jetten M.S.M."/>
            <person name="Mascher T."/>
            <person name="Medema M.H."/>
            <person name="Devos D.P."/>
            <person name="Kaster A.-K."/>
            <person name="Ovreas L."/>
            <person name="Rohde M."/>
            <person name="Galperin M.Y."/>
            <person name="Jogler C."/>
        </authorList>
    </citation>
    <scope>NUCLEOTIDE SEQUENCE [LARGE SCALE GENOMIC DNA]</scope>
    <source>
        <strain evidence="3 4">I41</strain>
    </source>
</reference>
<keyword evidence="4" id="KW-1185">Reference proteome</keyword>
<dbReference type="CDD" id="cd10747">
    <property type="entry name" value="DnaJ_C"/>
    <property type="match status" value="1"/>
</dbReference>
<dbReference type="KEGG" id="llh:I41_12540"/>
<evidence type="ECO:0000313" key="3">
    <source>
        <dbReference type="EMBL" id="QDT72088.1"/>
    </source>
</evidence>
<dbReference type="RefSeq" id="WP_145431688.1">
    <property type="nucleotide sequence ID" value="NZ_CP036339.1"/>
</dbReference>
<dbReference type="InterPro" id="IPR001623">
    <property type="entry name" value="DnaJ_domain"/>
</dbReference>
<gene>
    <name evidence="3" type="primary">cbpA</name>
    <name evidence="3" type="ORF">I41_12540</name>
</gene>
<dbReference type="GO" id="GO:0042026">
    <property type="term" value="P:protein refolding"/>
    <property type="evidence" value="ECO:0007669"/>
    <property type="project" value="TreeGrafter"/>
</dbReference>
<dbReference type="EMBL" id="CP036339">
    <property type="protein sequence ID" value="QDT72088.1"/>
    <property type="molecule type" value="Genomic_DNA"/>
</dbReference>
<dbReference type="PANTHER" id="PTHR43096">
    <property type="entry name" value="DNAJ HOMOLOG 1, MITOCHONDRIAL-RELATED"/>
    <property type="match status" value="1"/>
</dbReference>
<dbReference type="PRINTS" id="PR00625">
    <property type="entry name" value="JDOMAIN"/>
</dbReference>
<dbReference type="GO" id="GO:0005737">
    <property type="term" value="C:cytoplasm"/>
    <property type="evidence" value="ECO:0007669"/>
    <property type="project" value="TreeGrafter"/>
</dbReference>
<keyword evidence="3" id="KW-0238">DNA-binding</keyword>
<organism evidence="3 4">
    <name type="scientific">Lacipirellula limnantheis</name>
    <dbReference type="NCBI Taxonomy" id="2528024"/>
    <lineage>
        <taxon>Bacteria</taxon>
        <taxon>Pseudomonadati</taxon>
        <taxon>Planctomycetota</taxon>
        <taxon>Planctomycetia</taxon>
        <taxon>Pirellulales</taxon>
        <taxon>Lacipirellulaceae</taxon>
        <taxon>Lacipirellula</taxon>
    </lineage>
</organism>
<dbReference type="CDD" id="cd06257">
    <property type="entry name" value="DnaJ"/>
    <property type="match status" value="1"/>
</dbReference>
<dbReference type="Pfam" id="PF01556">
    <property type="entry name" value="DnaJ_C"/>
    <property type="match status" value="1"/>
</dbReference>
<dbReference type="PROSITE" id="PS50076">
    <property type="entry name" value="DNAJ_2"/>
    <property type="match status" value="1"/>
</dbReference>
<dbReference type="InterPro" id="IPR002939">
    <property type="entry name" value="DnaJ_C"/>
</dbReference>
<dbReference type="InterPro" id="IPR036869">
    <property type="entry name" value="J_dom_sf"/>
</dbReference>
<dbReference type="InterPro" id="IPR018253">
    <property type="entry name" value="DnaJ_domain_CS"/>
</dbReference>
<dbReference type="GO" id="GO:0051082">
    <property type="term" value="F:unfolded protein binding"/>
    <property type="evidence" value="ECO:0007669"/>
    <property type="project" value="InterPro"/>
</dbReference>